<dbReference type="EMBL" id="DXDU01000050">
    <property type="protein sequence ID" value="HIY26138.1"/>
    <property type="molecule type" value="Genomic_DNA"/>
</dbReference>
<keyword evidence="1" id="KW-0472">Membrane</keyword>
<feature type="transmembrane region" description="Helical" evidence="1">
    <location>
        <begin position="51"/>
        <end position="72"/>
    </location>
</feature>
<name>A0A9D2BZH8_9FIRM</name>
<evidence type="ECO:0000313" key="2">
    <source>
        <dbReference type="EMBL" id="HIY26138.1"/>
    </source>
</evidence>
<dbReference type="Proteomes" id="UP000823915">
    <property type="component" value="Unassembled WGS sequence"/>
</dbReference>
<keyword evidence="1" id="KW-1133">Transmembrane helix</keyword>
<reference evidence="2" key="1">
    <citation type="journal article" date="2021" name="PeerJ">
        <title>Extensive microbial diversity within the chicken gut microbiome revealed by metagenomics and culture.</title>
        <authorList>
            <person name="Gilroy R."/>
            <person name="Ravi A."/>
            <person name="Getino M."/>
            <person name="Pursley I."/>
            <person name="Horton D.L."/>
            <person name="Alikhan N.F."/>
            <person name="Baker D."/>
            <person name="Gharbi K."/>
            <person name="Hall N."/>
            <person name="Watson M."/>
            <person name="Adriaenssens E.M."/>
            <person name="Foster-Nyarko E."/>
            <person name="Jarju S."/>
            <person name="Secka A."/>
            <person name="Antonio M."/>
            <person name="Oren A."/>
            <person name="Chaudhuri R.R."/>
            <person name="La Ragione R."/>
            <person name="Hildebrand F."/>
            <person name="Pallen M.J."/>
        </authorList>
    </citation>
    <scope>NUCLEOTIDE SEQUENCE</scope>
    <source>
        <strain evidence="2">1282</strain>
    </source>
</reference>
<accession>A0A9D2BZH8</accession>
<sequence>MKKEIFYLIGAVAGALLVLLAVPLGNAYIGNYLSVYGGMDTQSYVLLMQSAVTGFQILGGVLLGLFGAAYLFRRKP</sequence>
<protein>
    <submittedName>
        <fullName evidence="2">Uncharacterized protein</fullName>
    </submittedName>
</protein>
<organism evidence="2 3">
    <name type="scientific">Candidatus Acutalibacter pullistercoris</name>
    <dbReference type="NCBI Taxonomy" id="2838418"/>
    <lineage>
        <taxon>Bacteria</taxon>
        <taxon>Bacillati</taxon>
        <taxon>Bacillota</taxon>
        <taxon>Clostridia</taxon>
        <taxon>Eubacteriales</taxon>
        <taxon>Acutalibacteraceae</taxon>
        <taxon>Acutalibacter</taxon>
    </lineage>
</organism>
<gene>
    <name evidence="2" type="ORF">H9838_03085</name>
</gene>
<evidence type="ECO:0000256" key="1">
    <source>
        <dbReference type="SAM" id="Phobius"/>
    </source>
</evidence>
<comment type="caution">
    <text evidence="2">The sequence shown here is derived from an EMBL/GenBank/DDBJ whole genome shotgun (WGS) entry which is preliminary data.</text>
</comment>
<proteinExistence type="predicted"/>
<keyword evidence="1" id="KW-0812">Transmembrane</keyword>
<dbReference type="AlphaFoldDB" id="A0A9D2BZH8"/>
<reference evidence="2" key="2">
    <citation type="submission" date="2021-04" db="EMBL/GenBank/DDBJ databases">
        <authorList>
            <person name="Gilroy R."/>
        </authorList>
    </citation>
    <scope>NUCLEOTIDE SEQUENCE</scope>
    <source>
        <strain evidence="2">1282</strain>
    </source>
</reference>
<evidence type="ECO:0000313" key="3">
    <source>
        <dbReference type="Proteomes" id="UP000823915"/>
    </source>
</evidence>